<evidence type="ECO:0000256" key="3">
    <source>
        <dbReference type="ARBA" id="ARBA00022670"/>
    </source>
</evidence>
<dbReference type="InterPro" id="IPR011765">
    <property type="entry name" value="Pept_M16_N"/>
</dbReference>
<protein>
    <submittedName>
        <fullName evidence="12">Putative zinc protease</fullName>
    </submittedName>
</protein>
<name>A0A2P2E7M9_9PROT</name>
<comment type="cofactor">
    <cofactor evidence="1">
        <name>Zn(2+)</name>
        <dbReference type="ChEBI" id="CHEBI:29105"/>
    </cofactor>
</comment>
<dbReference type="PANTHER" id="PTHR43690">
    <property type="entry name" value="NARDILYSIN"/>
    <property type="match status" value="1"/>
</dbReference>
<feature type="chain" id="PRO_5015145868" evidence="9">
    <location>
        <begin position="31"/>
        <end position="984"/>
    </location>
</feature>
<sequence>MKNFQSLKSLTFLVVLIATWAGFNPEFAKAQNALLDRPIAATPANAVWPWDGSDLKPEAGTTFGVLPNGMRYAIRPNKLPEKQVSLRFRIDAGSRHERDDQRGFAHFIEHMAFNGSTNIPEGELTKTMERLGASFGSHVNAHVNYSETQYKLDIPSADEGRLETALGIFRETADRLLFKEDAVKREIGVVISEMNDGEGPGRRVSRQIAEFLGPNERATLREPIGVREIVEGATSAKLREFYDTWYRPERAVLVITGDVDVAATQALIIKTFSDWQAKSPVKPADPDHGFLVKQPMRAKIIVEPEQPYVALITRLRPDRTDYGDLDTRQKRQWSGLMGLAQGVFSRRLQRLQLVDNPVTLSVGYLLETSKTGDILTLYVVPRDKGWAEAMKPVASAVRQALQTGFTAEEIAEEISGSRQMWERAITEASTRRTTGLSSSLITKLGNDTVPTSALDNLALLNEVAEVATPELVSQAFTRWWTQSGEPQIVLIAKEAVTGGEATVLKAWEEAMAAPLPERDAVTKAVFKPLNTGPAGKVAKVQELTYPKAKIVTFDNGVRLSYMHTDYTKDRAQIRIGLNAGYLAFPPDDPHWPDFASASWSGDGIGDLTLDQTISVFANRTTGLASVRIDPDTLEMYASPASADFLEQMQVMLSQVLEPRLGPRPAAVRRDGLKQSWDSYNQTAEGVFNFYFPSLFLTGHPEYREPDLDSILKSDDAKGKQLLKRLLAEGKIHIVVVGDVGYDQVVDAVSRTFGALPARKGLPLDLTQLASIRFLPTGGPPRVLTHKGPKEQAIVYVTWTGVGDVDPFEAERKGLLGDIIQLRLTDKVREAAGKSYSPSGGWSARGFANVGGFYASANVTPDQVKQVEAIMDEIAADLVRDGVTQDEINRVVEPDVKSIERSRQSNGYWSYVLSDLDTPRLPGSASGFFLDLEPGREARLKAITRDELHAIAKRYLLPQNTIRVQVVPESSAVTQTGEGSQTKPK</sequence>
<feature type="signal peptide" evidence="9">
    <location>
        <begin position="1"/>
        <end position="30"/>
    </location>
</feature>
<evidence type="ECO:0000313" key="13">
    <source>
        <dbReference type="Proteomes" id="UP000245086"/>
    </source>
</evidence>
<proteinExistence type="inferred from homology"/>
<feature type="domain" description="Peptidase M16 C-terminal" evidence="11">
    <location>
        <begin position="234"/>
        <end position="414"/>
    </location>
</feature>
<evidence type="ECO:0000256" key="6">
    <source>
        <dbReference type="ARBA" id="ARBA00022833"/>
    </source>
</evidence>
<evidence type="ECO:0000259" key="11">
    <source>
        <dbReference type="Pfam" id="PF05193"/>
    </source>
</evidence>
<evidence type="ECO:0000256" key="4">
    <source>
        <dbReference type="ARBA" id="ARBA00022723"/>
    </source>
</evidence>
<comment type="caution">
    <text evidence="12">The sequence shown here is derived from an EMBL/GenBank/DDBJ whole genome shotgun (WGS) entry which is preliminary data.</text>
</comment>
<dbReference type="Pfam" id="PF00675">
    <property type="entry name" value="Peptidase_M16"/>
    <property type="match status" value="1"/>
</dbReference>
<feature type="domain" description="Peptidase M16 C-terminal" evidence="11">
    <location>
        <begin position="724"/>
        <end position="891"/>
    </location>
</feature>
<dbReference type="EMBL" id="BFBR01000002">
    <property type="protein sequence ID" value="GBF57047.1"/>
    <property type="molecule type" value="Genomic_DNA"/>
</dbReference>
<dbReference type="PANTHER" id="PTHR43690:SF17">
    <property type="entry name" value="PROTEIN YHJJ"/>
    <property type="match status" value="1"/>
</dbReference>
<dbReference type="InterPro" id="IPR001431">
    <property type="entry name" value="Pept_M16_Zn_BS"/>
</dbReference>
<organism evidence="12 13">
    <name type="scientific">Candidatus Phycosocius bacilliformis</name>
    <dbReference type="NCBI Taxonomy" id="1445552"/>
    <lineage>
        <taxon>Bacteria</taxon>
        <taxon>Pseudomonadati</taxon>
        <taxon>Pseudomonadota</taxon>
        <taxon>Alphaproteobacteria</taxon>
        <taxon>Caulobacterales</taxon>
        <taxon>Caulobacterales incertae sedis</taxon>
        <taxon>Candidatus Phycosocius</taxon>
    </lineage>
</organism>
<dbReference type="RefSeq" id="WP_133245699.1">
    <property type="nucleotide sequence ID" value="NZ_BFBR01000002.1"/>
</dbReference>
<dbReference type="OrthoDB" id="9811314at2"/>
<feature type="domain" description="Peptidase M16 N-terminal" evidence="10">
    <location>
        <begin position="77"/>
        <end position="196"/>
    </location>
</feature>
<evidence type="ECO:0000256" key="2">
    <source>
        <dbReference type="ARBA" id="ARBA00007261"/>
    </source>
</evidence>
<keyword evidence="9" id="KW-0732">Signal</keyword>
<keyword evidence="4" id="KW-0479">Metal-binding</keyword>
<evidence type="ECO:0000256" key="8">
    <source>
        <dbReference type="RuleBase" id="RU004447"/>
    </source>
</evidence>
<evidence type="ECO:0000256" key="7">
    <source>
        <dbReference type="ARBA" id="ARBA00023049"/>
    </source>
</evidence>
<evidence type="ECO:0000256" key="1">
    <source>
        <dbReference type="ARBA" id="ARBA00001947"/>
    </source>
</evidence>
<evidence type="ECO:0000256" key="5">
    <source>
        <dbReference type="ARBA" id="ARBA00022801"/>
    </source>
</evidence>
<dbReference type="AlphaFoldDB" id="A0A2P2E7M9"/>
<dbReference type="Pfam" id="PF05193">
    <property type="entry name" value="Peptidase_M16_C"/>
    <property type="match status" value="2"/>
</dbReference>
<evidence type="ECO:0000259" key="10">
    <source>
        <dbReference type="Pfam" id="PF00675"/>
    </source>
</evidence>
<evidence type="ECO:0000313" key="12">
    <source>
        <dbReference type="EMBL" id="GBF57047.1"/>
    </source>
</evidence>
<reference evidence="12 13" key="1">
    <citation type="journal article" date="2018" name="Genome Announc.">
        <title>Draft Genome Sequence of "Candidatus Phycosocius bacilliformis," an Alphaproteobacterial Ectosymbiont of the Hydrocarbon-Producing Green Alga Botryococcus braunii.</title>
        <authorList>
            <person name="Tanabe Y."/>
            <person name="Yamaguchi H."/>
            <person name="Watanabe M.M."/>
        </authorList>
    </citation>
    <scope>NUCLEOTIDE SEQUENCE [LARGE SCALE GENOMIC DNA]</scope>
    <source>
        <strain evidence="12 13">BOTRYCO-2</strain>
    </source>
</reference>
<keyword evidence="5" id="KW-0378">Hydrolase</keyword>
<dbReference type="InterPro" id="IPR011249">
    <property type="entry name" value="Metalloenz_LuxS/M16"/>
</dbReference>
<dbReference type="InterPro" id="IPR050626">
    <property type="entry name" value="Peptidase_M16"/>
</dbReference>
<keyword evidence="13" id="KW-1185">Reference proteome</keyword>
<comment type="similarity">
    <text evidence="2 8">Belongs to the peptidase M16 family.</text>
</comment>
<gene>
    <name evidence="12" type="ORF">PbB2_00705</name>
</gene>
<dbReference type="Gene3D" id="3.30.830.10">
    <property type="entry name" value="Metalloenzyme, LuxS/M16 peptidase-like"/>
    <property type="match status" value="4"/>
</dbReference>
<accession>A0A2P2E7M9</accession>
<evidence type="ECO:0000256" key="9">
    <source>
        <dbReference type="SAM" id="SignalP"/>
    </source>
</evidence>
<dbReference type="PROSITE" id="PS00143">
    <property type="entry name" value="INSULINASE"/>
    <property type="match status" value="1"/>
</dbReference>
<dbReference type="GO" id="GO:0004222">
    <property type="term" value="F:metalloendopeptidase activity"/>
    <property type="evidence" value="ECO:0007669"/>
    <property type="project" value="InterPro"/>
</dbReference>
<keyword evidence="3 12" id="KW-0645">Protease</keyword>
<keyword evidence="6" id="KW-0862">Zinc</keyword>
<dbReference type="GO" id="GO:0046872">
    <property type="term" value="F:metal ion binding"/>
    <property type="evidence" value="ECO:0007669"/>
    <property type="project" value="UniProtKB-KW"/>
</dbReference>
<dbReference type="GO" id="GO:0006508">
    <property type="term" value="P:proteolysis"/>
    <property type="evidence" value="ECO:0007669"/>
    <property type="project" value="UniProtKB-KW"/>
</dbReference>
<dbReference type="Proteomes" id="UP000245086">
    <property type="component" value="Unassembled WGS sequence"/>
</dbReference>
<dbReference type="InterPro" id="IPR007863">
    <property type="entry name" value="Peptidase_M16_C"/>
</dbReference>
<dbReference type="SUPFAM" id="SSF63411">
    <property type="entry name" value="LuxS/MPP-like metallohydrolase"/>
    <property type="match status" value="4"/>
</dbReference>
<keyword evidence="7" id="KW-0482">Metalloprotease</keyword>